<evidence type="ECO:0000256" key="12">
    <source>
        <dbReference type="ARBA" id="ARBA00022963"/>
    </source>
</evidence>
<feature type="signal peptide" evidence="32">
    <location>
        <begin position="1"/>
        <end position="20"/>
    </location>
</feature>
<dbReference type="GO" id="GO:0098552">
    <property type="term" value="C:side of membrane"/>
    <property type="evidence" value="ECO:0007669"/>
    <property type="project" value="UniProtKB-KW"/>
</dbReference>
<comment type="catalytic activity">
    <reaction evidence="27">
        <text>1-hexadecanoyl-sn-glycero-3-phosphocholine + H2O = 1-hexadecanoyl-sn-glycerol + phosphocholine + H(+)</text>
        <dbReference type="Rhea" id="RHEA:41119"/>
        <dbReference type="ChEBI" id="CHEBI:15377"/>
        <dbReference type="ChEBI" id="CHEBI:15378"/>
        <dbReference type="ChEBI" id="CHEBI:72998"/>
        <dbReference type="ChEBI" id="CHEBI:75542"/>
        <dbReference type="ChEBI" id="CHEBI:295975"/>
    </reaction>
    <physiologicalReaction direction="left-to-right" evidence="27">
        <dbReference type="Rhea" id="RHEA:41120"/>
    </physiologicalReaction>
</comment>
<keyword evidence="13" id="KW-0443">Lipid metabolism</keyword>
<dbReference type="WBParaSite" id="PgR003_g089_t03">
    <property type="protein sequence ID" value="PgR003_g089_t03"/>
    <property type="gene ID" value="PgR003_g089"/>
</dbReference>
<protein>
    <recommendedName>
        <fullName evidence="4">glycerophosphocholine cholinephosphodiesterase</fullName>
        <ecNumber evidence="4">3.1.4.38</ecNumber>
    </recommendedName>
    <alternativeName>
        <fullName evidence="19">Choline-specific glycerophosphodiester phosphodiesterase</fullName>
    </alternativeName>
    <alternativeName>
        <fullName evidence="18">Ectonucleotide pyrophosphatase/phosphodiesterase family member 6</fullName>
    </alternativeName>
</protein>
<dbReference type="EC" id="3.1.4.38" evidence="4"/>
<dbReference type="GO" id="GO:0016042">
    <property type="term" value="P:lipid catabolic process"/>
    <property type="evidence" value="ECO:0007669"/>
    <property type="project" value="UniProtKB-KW"/>
</dbReference>
<dbReference type="PANTHER" id="PTHR10151">
    <property type="entry name" value="ECTONUCLEOTIDE PYROPHOSPHATASE/PHOSPHODIESTERASE"/>
    <property type="match status" value="1"/>
</dbReference>
<keyword evidence="14" id="KW-0472">Membrane</keyword>
<dbReference type="GO" id="GO:0047390">
    <property type="term" value="F:glycerophosphocholine cholinephosphodiesterase activity"/>
    <property type="evidence" value="ECO:0007669"/>
    <property type="project" value="UniProtKB-EC"/>
</dbReference>
<comment type="catalytic activity">
    <reaction evidence="22">
        <text>1-(9Z-octadecenoyl)-sn-glycero-3-phosphocholine + H2O = 1-(9Z-octadecenoyl)-sn-glycerol + phosphocholine + H(+)</text>
        <dbReference type="Rhea" id="RHEA:41091"/>
        <dbReference type="ChEBI" id="CHEBI:15377"/>
        <dbReference type="ChEBI" id="CHEBI:15378"/>
        <dbReference type="ChEBI" id="CHEBI:28610"/>
        <dbReference type="ChEBI" id="CHEBI:75757"/>
        <dbReference type="ChEBI" id="CHEBI:295975"/>
    </reaction>
    <physiologicalReaction direction="left-to-right" evidence="22">
        <dbReference type="Rhea" id="RHEA:41092"/>
    </physiologicalReaction>
</comment>
<comment type="catalytic activity">
    <reaction evidence="25">
        <text>a 1-acyl-sn-glycero-3-phosphocholine + H2O = a 1-acyl-sn-glycerol + phosphocholine + H(+)</text>
        <dbReference type="Rhea" id="RHEA:44720"/>
        <dbReference type="ChEBI" id="CHEBI:15377"/>
        <dbReference type="ChEBI" id="CHEBI:15378"/>
        <dbReference type="ChEBI" id="CHEBI:58168"/>
        <dbReference type="ChEBI" id="CHEBI:64683"/>
        <dbReference type="ChEBI" id="CHEBI:295975"/>
    </reaction>
    <physiologicalReaction direction="left-to-right" evidence="25">
        <dbReference type="Rhea" id="RHEA:44721"/>
    </physiologicalReaction>
</comment>
<evidence type="ECO:0000256" key="10">
    <source>
        <dbReference type="ARBA" id="ARBA00022801"/>
    </source>
</evidence>
<comment type="catalytic activity">
    <reaction evidence="30">
        <text>1-(9Z,12Z)-octadecadienoyl-sn-glycero-3-phosphocholine + H2O = 1-(9Z,12Z-octadecadienoyl)-sn-glycerol + phosphocholine + H(+)</text>
        <dbReference type="Rhea" id="RHEA:41115"/>
        <dbReference type="ChEBI" id="CHEBI:15377"/>
        <dbReference type="ChEBI" id="CHEBI:15378"/>
        <dbReference type="ChEBI" id="CHEBI:28733"/>
        <dbReference type="ChEBI" id="CHEBI:75561"/>
        <dbReference type="ChEBI" id="CHEBI:295975"/>
    </reaction>
    <physiologicalReaction direction="left-to-right" evidence="30">
        <dbReference type="Rhea" id="RHEA:41116"/>
    </physiologicalReaction>
</comment>
<reference evidence="34" key="1">
    <citation type="submission" date="2022-11" db="UniProtKB">
        <authorList>
            <consortium name="WormBaseParasite"/>
        </authorList>
    </citation>
    <scope>IDENTIFICATION</scope>
</reference>
<dbReference type="Gene3D" id="3.40.720.10">
    <property type="entry name" value="Alkaline Phosphatase, subunit A"/>
    <property type="match status" value="1"/>
</dbReference>
<comment type="catalytic activity">
    <reaction evidence="26">
        <text>1-tetradecanoyl-sn-glycero-3-phosphocholine + H2O = 1-tetradecanoyl-sn-glycerol + phosphocholine + H(+)</text>
        <dbReference type="Rhea" id="RHEA:40999"/>
        <dbReference type="ChEBI" id="CHEBI:15377"/>
        <dbReference type="ChEBI" id="CHEBI:15378"/>
        <dbReference type="ChEBI" id="CHEBI:64489"/>
        <dbReference type="ChEBI" id="CHEBI:75536"/>
        <dbReference type="ChEBI" id="CHEBI:295975"/>
    </reaction>
    <physiologicalReaction direction="left-to-right" evidence="26">
        <dbReference type="Rhea" id="RHEA:41000"/>
    </physiologicalReaction>
</comment>
<evidence type="ECO:0000313" key="33">
    <source>
        <dbReference type="Proteomes" id="UP000887569"/>
    </source>
</evidence>
<evidence type="ECO:0000256" key="19">
    <source>
        <dbReference type="ARBA" id="ARBA00032556"/>
    </source>
</evidence>
<keyword evidence="7" id="KW-0336">GPI-anchor</keyword>
<comment type="catalytic activity">
    <reaction evidence="29">
        <text>sn-glycerol 3-phosphocholine + H2O = phosphocholine + glycerol + H(+)</text>
        <dbReference type="Rhea" id="RHEA:19545"/>
        <dbReference type="ChEBI" id="CHEBI:15377"/>
        <dbReference type="ChEBI" id="CHEBI:15378"/>
        <dbReference type="ChEBI" id="CHEBI:16870"/>
        <dbReference type="ChEBI" id="CHEBI:17754"/>
        <dbReference type="ChEBI" id="CHEBI:295975"/>
        <dbReference type="EC" id="3.1.4.38"/>
    </reaction>
    <physiologicalReaction direction="left-to-right" evidence="29">
        <dbReference type="Rhea" id="RHEA:19546"/>
    </physiologicalReaction>
</comment>
<comment type="catalytic activity">
    <reaction evidence="28">
        <text>sphing-4-enine-phosphocholine + H2O = sphing-4-enine + phosphocholine + H(+)</text>
        <dbReference type="Rhea" id="RHEA:41095"/>
        <dbReference type="ChEBI" id="CHEBI:15377"/>
        <dbReference type="ChEBI" id="CHEBI:15378"/>
        <dbReference type="ChEBI" id="CHEBI:57756"/>
        <dbReference type="ChEBI" id="CHEBI:58906"/>
        <dbReference type="ChEBI" id="CHEBI:295975"/>
    </reaction>
    <physiologicalReaction direction="left-to-right" evidence="28">
        <dbReference type="Rhea" id="RHEA:41096"/>
    </physiologicalReaction>
</comment>
<comment type="subcellular location">
    <subcellularLocation>
        <location evidence="2">Cell membrane</location>
        <topology evidence="2">Lipid-anchor</topology>
        <topology evidence="2">GPI-anchor</topology>
    </subcellularLocation>
</comment>
<evidence type="ECO:0000256" key="28">
    <source>
        <dbReference type="ARBA" id="ARBA00048234"/>
    </source>
</evidence>
<evidence type="ECO:0000256" key="20">
    <source>
        <dbReference type="ARBA" id="ARBA00046203"/>
    </source>
</evidence>
<evidence type="ECO:0000256" key="31">
    <source>
        <dbReference type="ARBA" id="ARBA00049320"/>
    </source>
</evidence>
<proteinExistence type="inferred from homology"/>
<dbReference type="GO" id="GO:0046872">
    <property type="term" value="F:metal ion binding"/>
    <property type="evidence" value="ECO:0007669"/>
    <property type="project" value="UniProtKB-KW"/>
</dbReference>
<keyword evidence="16" id="KW-0325">Glycoprotein</keyword>
<keyword evidence="33" id="KW-1185">Reference proteome</keyword>
<evidence type="ECO:0000256" key="9">
    <source>
        <dbReference type="ARBA" id="ARBA00022729"/>
    </source>
</evidence>
<evidence type="ECO:0000256" key="4">
    <source>
        <dbReference type="ARBA" id="ARBA00012318"/>
    </source>
</evidence>
<evidence type="ECO:0000256" key="17">
    <source>
        <dbReference type="ARBA" id="ARBA00023288"/>
    </source>
</evidence>
<dbReference type="InterPro" id="IPR017850">
    <property type="entry name" value="Alkaline_phosphatase_core_sf"/>
</dbReference>
<evidence type="ECO:0000256" key="27">
    <source>
        <dbReference type="ARBA" id="ARBA00048209"/>
    </source>
</evidence>
<evidence type="ECO:0000256" key="7">
    <source>
        <dbReference type="ARBA" id="ARBA00022622"/>
    </source>
</evidence>
<keyword evidence="17" id="KW-0449">Lipoprotein</keyword>
<evidence type="ECO:0000256" key="21">
    <source>
        <dbReference type="ARBA" id="ARBA00047290"/>
    </source>
</evidence>
<dbReference type="Proteomes" id="UP000887569">
    <property type="component" value="Unplaced"/>
</dbReference>
<dbReference type="PANTHER" id="PTHR10151:SF66">
    <property type="entry name" value="GLYCEROPHOSPHOCHOLINE CHOLINEPHOSPHODIESTERASE ENPP6"/>
    <property type="match status" value="1"/>
</dbReference>
<dbReference type="Gene3D" id="3.30.1360.180">
    <property type="match status" value="1"/>
</dbReference>
<evidence type="ECO:0000256" key="15">
    <source>
        <dbReference type="ARBA" id="ARBA00023157"/>
    </source>
</evidence>
<sequence>MFHDVSIVFVFYTSLAIVSAQKLLVVVAEGLAGGQYHKFSHLPGFRTFQTSGVWSTLLYPEFPTLPIPNRQTLMTGLVPHVHGFIGEQIYNQETGDIFLAFHSKKDYDKDIWWKYEPIYVTAQKAAAPSALFFFPECGVRWQPSLSICVAPDDYGLDDVNNVKRIIEATRTHDLIMVNHVNIRQQIERIGVQNMRYSKSQQIEKFTQALERLQSQIRERIDLNMIVVSPHGYVDVPEQNIRIFDHFVPMEMINITIGAGALKQIIPFPGKTHQSHLRHVSPIPNVKIYYTAKNIGDMPPWYFYRKSDIVPDLVIIATPGYAIYTEDERKQIPRPSETIRHTGLSGYNNEYPDMLGLFLAFGPLFRSGMRKGPANLVDIYELMCSILRLDCPPSFGNLTNIDDVFVEDALPTMKTMLIEDDAHSVPSTHIYICFPVFLLLRIQYLFL</sequence>
<evidence type="ECO:0000256" key="3">
    <source>
        <dbReference type="ARBA" id="ARBA00010594"/>
    </source>
</evidence>
<comment type="catalytic activity">
    <reaction evidence="23">
        <text>glycero-2-phosphocholine + H2O = phosphocholine + glycerol + H(+)</text>
        <dbReference type="Rhea" id="RHEA:61684"/>
        <dbReference type="ChEBI" id="CHEBI:15377"/>
        <dbReference type="ChEBI" id="CHEBI:15378"/>
        <dbReference type="ChEBI" id="CHEBI:17754"/>
        <dbReference type="ChEBI" id="CHEBI:144950"/>
        <dbReference type="ChEBI" id="CHEBI:295975"/>
    </reaction>
    <physiologicalReaction direction="left-to-right" evidence="23">
        <dbReference type="Rhea" id="RHEA:61685"/>
    </physiologicalReaction>
</comment>
<accession>A0A915A8Z6</accession>
<keyword evidence="8" id="KW-0479">Metal-binding</keyword>
<dbReference type="AlphaFoldDB" id="A0A915A8Z6"/>
<evidence type="ECO:0000256" key="6">
    <source>
        <dbReference type="ARBA" id="ARBA00022553"/>
    </source>
</evidence>
<comment type="cofactor">
    <cofactor evidence="1">
        <name>Zn(2+)</name>
        <dbReference type="ChEBI" id="CHEBI:29105"/>
    </cofactor>
</comment>
<comment type="similarity">
    <text evidence="3">Belongs to the nucleotide pyrophosphatase/phosphodiesterase family.</text>
</comment>
<dbReference type="InterPro" id="IPR002591">
    <property type="entry name" value="Phosphodiest/P_Trfase"/>
</dbReference>
<keyword evidence="15" id="KW-1015">Disulfide bond</keyword>
<evidence type="ECO:0000256" key="18">
    <source>
        <dbReference type="ARBA" id="ARBA00031167"/>
    </source>
</evidence>
<evidence type="ECO:0000313" key="34">
    <source>
        <dbReference type="WBParaSite" id="PgR003_g089_t03"/>
    </source>
</evidence>
<keyword evidence="10" id="KW-0378">Hydrolase</keyword>
<evidence type="ECO:0000256" key="26">
    <source>
        <dbReference type="ARBA" id="ARBA00047779"/>
    </source>
</evidence>
<comment type="catalytic activity">
    <reaction evidence="31">
        <text>1-(5Z,8Z,11Z,14Z-eicosatetraenoyl)-sn-glycero-3-phosphocholine + H2O = 1-(5Z,8Z,11Z,14Z-eicosatetraenoyl)-sn-glycerol + phosphocholine + H(+)</text>
        <dbReference type="Rhea" id="RHEA:41003"/>
        <dbReference type="ChEBI" id="CHEBI:15377"/>
        <dbReference type="ChEBI" id="CHEBI:15378"/>
        <dbReference type="ChEBI" id="CHEBI:34071"/>
        <dbReference type="ChEBI" id="CHEBI:74344"/>
        <dbReference type="ChEBI" id="CHEBI:295975"/>
    </reaction>
    <physiologicalReaction direction="left-to-right" evidence="31">
        <dbReference type="Rhea" id="RHEA:41004"/>
    </physiologicalReaction>
</comment>
<dbReference type="Pfam" id="PF01663">
    <property type="entry name" value="Phosphodiest"/>
    <property type="match status" value="1"/>
</dbReference>
<evidence type="ECO:0000256" key="25">
    <source>
        <dbReference type="ARBA" id="ARBA00047600"/>
    </source>
</evidence>
<feature type="chain" id="PRO_5037363653" description="glycerophosphocholine cholinephosphodiesterase" evidence="32">
    <location>
        <begin position="21"/>
        <end position="446"/>
    </location>
</feature>
<evidence type="ECO:0000256" key="14">
    <source>
        <dbReference type="ARBA" id="ARBA00023136"/>
    </source>
</evidence>
<dbReference type="SUPFAM" id="SSF53649">
    <property type="entry name" value="Alkaline phosphatase-like"/>
    <property type="match status" value="1"/>
</dbReference>
<keyword evidence="11" id="KW-0862">Zinc</keyword>
<evidence type="ECO:0000256" key="11">
    <source>
        <dbReference type="ARBA" id="ARBA00022833"/>
    </source>
</evidence>
<evidence type="ECO:0000256" key="24">
    <source>
        <dbReference type="ARBA" id="ARBA00047494"/>
    </source>
</evidence>
<organism evidence="33 34">
    <name type="scientific">Parascaris univalens</name>
    <name type="common">Nematode worm</name>
    <dbReference type="NCBI Taxonomy" id="6257"/>
    <lineage>
        <taxon>Eukaryota</taxon>
        <taxon>Metazoa</taxon>
        <taxon>Ecdysozoa</taxon>
        <taxon>Nematoda</taxon>
        <taxon>Chromadorea</taxon>
        <taxon>Rhabditida</taxon>
        <taxon>Spirurina</taxon>
        <taxon>Ascaridomorpha</taxon>
        <taxon>Ascaridoidea</taxon>
        <taxon>Ascarididae</taxon>
        <taxon>Parascaris</taxon>
    </lineage>
</organism>
<evidence type="ECO:0000256" key="2">
    <source>
        <dbReference type="ARBA" id="ARBA00004609"/>
    </source>
</evidence>
<keyword evidence="5" id="KW-1003">Cell membrane</keyword>
<evidence type="ECO:0000256" key="1">
    <source>
        <dbReference type="ARBA" id="ARBA00001947"/>
    </source>
</evidence>
<keyword evidence="6" id="KW-0597">Phosphoprotein</keyword>
<evidence type="ECO:0000256" key="29">
    <source>
        <dbReference type="ARBA" id="ARBA00048703"/>
    </source>
</evidence>
<comment type="catalytic activity">
    <reaction evidence="21">
        <text>1-dodecanoyl-sn-glycero-3-phosphocholine + H2O = 1-dodecanoyl-sn-glycerol + phosphocholine + H(+)</text>
        <dbReference type="Rhea" id="RHEA:41127"/>
        <dbReference type="ChEBI" id="CHEBI:15377"/>
        <dbReference type="ChEBI" id="CHEBI:15378"/>
        <dbReference type="ChEBI" id="CHEBI:74966"/>
        <dbReference type="ChEBI" id="CHEBI:75529"/>
        <dbReference type="ChEBI" id="CHEBI:295975"/>
    </reaction>
    <physiologicalReaction direction="left-to-right" evidence="21">
        <dbReference type="Rhea" id="RHEA:41128"/>
    </physiologicalReaction>
</comment>
<dbReference type="GO" id="GO:0005886">
    <property type="term" value="C:plasma membrane"/>
    <property type="evidence" value="ECO:0007669"/>
    <property type="project" value="UniProtKB-SubCell"/>
</dbReference>
<comment type="catalytic activity">
    <reaction evidence="24">
        <text>a 1-O-alkyl-sn-glycero-3-phosphocholine + H2O = a 1-O-alkyl-sn-glycerol + phosphocholine + H(+)</text>
        <dbReference type="Rhea" id="RHEA:36083"/>
        <dbReference type="ChEBI" id="CHEBI:15377"/>
        <dbReference type="ChEBI" id="CHEBI:15378"/>
        <dbReference type="ChEBI" id="CHEBI:15850"/>
        <dbReference type="ChEBI" id="CHEBI:30909"/>
        <dbReference type="ChEBI" id="CHEBI:295975"/>
    </reaction>
    <physiologicalReaction direction="left-to-right" evidence="24">
        <dbReference type="Rhea" id="RHEA:36084"/>
    </physiologicalReaction>
</comment>
<evidence type="ECO:0000256" key="5">
    <source>
        <dbReference type="ARBA" id="ARBA00022475"/>
    </source>
</evidence>
<evidence type="ECO:0000256" key="23">
    <source>
        <dbReference type="ARBA" id="ARBA00047482"/>
    </source>
</evidence>
<evidence type="ECO:0000256" key="22">
    <source>
        <dbReference type="ARBA" id="ARBA00047322"/>
    </source>
</evidence>
<evidence type="ECO:0000256" key="32">
    <source>
        <dbReference type="SAM" id="SignalP"/>
    </source>
</evidence>
<keyword evidence="9 32" id="KW-0732">Signal</keyword>
<evidence type="ECO:0000256" key="30">
    <source>
        <dbReference type="ARBA" id="ARBA00049092"/>
    </source>
</evidence>
<keyword evidence="12" id="KW-0442">Lipid degradation</keyword>
<evidence type="ECO:0000256" key="13">
    <source>
        <dbReference type="ARBA" id="ARBA00023098"/>
    </source>
</evidence>
<comment type="function">
    <text evidence="20">Choline-specific glycerophosphodiesterase that hydrolyzes glycerophosphocholine (GPC) and lysophosphatidylcholine (LPC) and contributes to supplying choline to the cells. Has a preference for LPC with short (12:0 and 14:0) or polyunsaturated (18:2 and 20:4) fatty acids. In vitro, hydrolyzes only choline-containing lysophospholipids, such as sphingosylphosphorylcholine (SPC), platelet-activating factor (PAF) and lysoPAF, but not other lysophospholipids.</text>
</comment>
<evidence type="ECO:0000256" key="16">
    <source>
        <dbReference type="ARBA" id="ARBA00023180"/>
    </source>
</evidence>
<name>A0A915A8Z6_PARUN</name>
<evidence type="ECO:0000256" key="8">
    <source>
        <dbReference type="ARBA" id="ARBA00022723"/>
    </source>
</evidence>